<name>A0A1Y1HTG4_KLENI</name>
<keyword evidence="9 11" id="KW-0226">DNA condensation</keyword>
<feature type="region of interest" description="Disordered" evidence="12">
    <location>
        <begin position="1"/>
        <end position="72"/>
    </location>
</feature>
<feature type="compositionally biased region" description="Acidic residues" evidence="12">
    <location>
        <begin position="175"/>
        <end position="192"/>
    </location>
</feature>
<proteinExistence type="inferred from homology"/>
<dbReference type="STRING" id="105231.A0A1Y1HTG4"/>
<dbReference type="GO" id="GO:0007076">
    <property type="term" value="P:mitotic chromosome condensation"/>
    <property type="evidence" value="ECO:0000318"/>
    <property type="project" value="GO_Central"/>
</dbReference>
<keyword evidence="10 11" id="KW-0131">Cell cycle</keyword>
<feature type="region of interest" description="Disordered" evidence="12">
    <location>
        <begin position="406"/>
        <end position="446"/>
    </location>
</feature>
<keyword evidence="5" id="KW-0158">Chromosome</keyword>
<evidence type="ECO:0000256" key="5">
    <source>
        <dbReference type="ARBA" id="ARBA00022454"/>
    </source>
</evidence>
<dbReference type="GO" id="GO:0000796">
    <property type="term" value="C:condensin complex"/>
    <property type="evidence" value="ECO:0000318"/>
    <property type="project" value="GO_Central"/>
</dbReference>
<keyword evidence="7 11" id="KW-0132">Cell division</keyword>
<evidence type="ECO:0000256" key="12">
    <source>
        <dbReference type="SAM" id="MobiDB-lite"/>
    </source>
</evidence>
<evidence type="ECO:0000256" key="9">
    <source>
        <dbReference type="ARBA" id="ARBA00023067"/>
    </source>
</evidence>
<feature type="compositionally biased region" description="Basic and acidic residues" evidence="12">
    <location>
        <begin position="416"/>
        <end position="432"/>
    </location>
</feature>
<dbReference type="PANTHER" id="PTHR13108">
    <property type="entry name" value="CONDENSIN COMPLEX SUBUNIT 2"/>
    <property type="match status" value="1"/>
</dbReference>
<dbReference type="PANTHER" id="PTHR13108:SF9">
    <property type="entry name" value="CONDENSIN COMPLEX SUBUNIT 2"/>
    <property type="match status" value="1"/>
</dbReference>
<feature type="compositionally biased region" description="Polar residues" evidence="12">
    <location>
        <begin position="16"/>
        <end position="29"/>
    </location>
</feature>
<evidence type="ECO:0000256" key="3">
    <source>
        <dbReference type="ARBA" id="ARBA00009471"/>
    </source>
</evidence>
<feature type="compositionally biased region" description="Basic and acidic residues" evidence="12">
    <location>
        <begin position="1"/>
        <end position="10"/>
    </location>
</feature>
<evidence type="ECO:0000313" key="14">
    <source>
        <dbReference type="Proteomes" id="UP000054558"/>
    </source>
</evidence>
<protein>
    <recommendedName>
        <fullName evidence="4 11">Condensin complex subunit 2</fullName>
    </recommendedName>
</protein>
<dbReference type="Pfam" id="PF05786">
    <property type="entry name" value="Cnd2"/>
    <property type="match status" value="3"/>
</dbReference>
<feature type="region of interest" description="Disordered" evidence="12">
    <location>
        <begin position="167"/>
        <end position="207"/>
    </location>
</feature>
<dbReference type="GO" id="GO:0003682">
    <property type="term" value="F:chromatin binding"/>
    <property type="evidence" value="ECO:0000318"/>
    <property type="project" value="GO_Central"/>
</dbReference>
<feature type="region of interest" description="Disordered" evidence="12">
    <location>
        <begin position="325"/>
        <end position="362"/>
    </location>
</feature>
<evidence type="ECO:0000256" key="2">
    <source>
        <dbReference type="ARBA" id="ARBA00004496"/>
    </source>
</evidence>
<dbReference type="Proteomes" id="UP000054558">
    <property type="component" value="Unassembled WGS sequence"/>
</dbReference>
<reference evidence="13 14" key="1">
    <citation type="journal article" date="2014" name="Nat. Commun.">
        <title>Klebsormidium flaccidum genome reveals primary factors for plant terrestrial adaptation.</title>
        <authorList>
            <person name="Hori K."/>
            <person name="Maruyama F."/>
            <person name="Fujisawa T."/>
            <person name="Togashi T."/>
            <person name="Yamamoto N."/>
            <person name="Seo M."/>
            <person name="Sato S."/>
            <person name="Yamada T."/>
            <person name="Mori H."/>
            <person name="Tajima N."/>
            <person name="Moriyama T."/>
            <person name="Ikeuchi M."/>
            <person name="Watanabe M."/>
            <person name="Wada H."/>
            <person name="Kobayashi K."/>
            <person name="Saito M."/>
            <person name="Masuda T."/>
            <person name="Sasaki-Sekimoto Y."/>
            <person name="Mashiguchi K."/>
            <person name="Awai K."/>
            <person name="Shimojima M."/>
            <person name="Masuda S."/>
            <person name="Iwai M."/>
            <person name="Nobusawa T."/>
            <person name="Narise T."/>
            <person name="Kondo S."/>
            <person name="Saito H."/>
            <person name="Sato R."/>
            <person name="Murakawa M."/>
            <person name="Ihara Y."/>
            <person name="Oshima-Yamada Y."/>
            <person name="Ohtaka K."/>
            <person name="Satoh M."/>
            <person name="Sonobe K."/>
            <person name="Ishii M."/>
            <person name="Ohtani R."/>
            <person name="Kanamori-Sato M."/>
            <person name="Honoki R."/>
            <person name="Miyazaki D."/>
            <person name="Mochizuki H."/>
            <person name="Umetsu J."/>
            <person name="Higashi K."/>
            <person name="Shibata D."/>
            <person name="Kamiya Y."/>
            <person name="Sato N."/>
            <person name="Nakamura Y."/>
            <person name="Tabata S."/>
            <person name="Ida S."/>
            <person name="Kurokawa K."/>
            <person name="Ohta H."/>
        </authorList>
    </citation>
    <scope>NUCLEOTIDE SEQUENCE [LARGE SCALE GENOMIC DNA]</scope>
    <source>
        <strain evidence="13 14">NIES-2285</strain>
    </source>
</reference>
<keyword evidence="6" id="KW-0963">Cytoplasm</keyword>
<keyword evidence="8 11" id="KW-0498">Mitosis</keyword>
<evidence type="ECO:0000256" key="4">
    <source>
        <dbReference type="ARBA" id="ARBA00016065"/>
    </source>
</evidence>
<organism evidence="13 14">
    <name type="scientific">Klebsormidium nitens</name>
    <name type="common">Green alga</name>
    <name type="synonym">Ulothrix nitens</name>
    <dbReference type="NCBI Taxonomy" id="105231"/>
    <lineage>
        <taxon>Eukaryota</taxon>
        <taxon>Viridiplantae</taxon>
        <taxon>Streptophyta</taxon>
        <taxon>Klebsormidiophyceae</taxon>
        <taxon>Klebsormidiales</taxon>
        <taxon>Klebsormidiaceae</taxon>
        <taxon>Klebsormidium</taxon>
    </lineage>
</organism>
<evidence type="ECO:0000256" key="10">
    <source>
        <dbReference type="ARBA" id="ARBA00023306"/>
    </source>
</evidence>
<feature type="region of interest" description="Disordered" evidence="12">
    <location>
        <begin position="535"/>
        <end position="574"/>
    </location>
</feature>
<evidence type="ECO:0000256" key="7">
    <source>
        <dbReference type="ARBA" id="ARBA00022618"/>
    </source>
</evidence>
<feature type="compositionally biased region" description="Basic and acidic residues" evidence="12">
    <location>
        <begin position="39"/>
        <end position="49"/>
    </location>
</feature>
<accession>A0A1Y1HTG4</accession>
<evidence type="ECO:0000256" key="1">
    <source>
        <dbReference type="ARBA" id="ARBA00004286"/>
    </source>
</evidence>
<evidence type="ECO:0000313" key="13">
    <source>
        <dbReference type="EMBL" id="GAQ79827.1"/>
    </source>
</evidence>
<dbReference type="OMA" id="FRKTCAD"/>
<dbReference type="InterPro" id="IPR022816">
    <property type="entry name" value="Condensin_barren_su2"/>
</dbReference>
<dbReference type="EMBL" id="DF236988">
    <property type="protein sequence ID" value="GAQ79827.1"/>
    <property type="molecule type" value="Genomic_DNA"/>
</dbReference>
<keyword evidence="14" id="KW-1185">Reference proteome</keyword>
<dbReference type="OrthoDB" id="362021at2759"/>
<comment type="subcellular location">
    <subcellularLocation>
        <location evidence="1">Chromosome</location>
    </subcellularLocation>
    <subcellularLocation>
        <location evidence="2">Cytoplasm</location>
    </subcellularLocation>
</comment>
<evidence type="ECO:0000256" key="8">
    <source>
        <dbReference type="ARBA" id="ARBA00022776"/>
    </source>
</evidence>
<sequence>MQGLRVRGDADGAAQPSPSSSLGTGSRVLQESDETLEAAEVRVAQDDAHSGAGLAPSRKSNPPSQDGVPVLQSRSVERQAREELAPELLNQMLANCLKLASENKITQKNTWELKLIDHASDLVLADHDDGSQTNFQKASCVLETGMKIYATRVDATHSETYKVLGGLNRTTAEQADTDAEGGDADGGEDEERQGEARKERKGHSATLEPTLEALNLKKFDTAFAVDPLFHQTSAQFDEGGAKGLLLNNLSVFRGCEIVFDSGDIPDRGSAKPGPNPGSDKWANLTFLQDRIQAMCRGVQRALHISPTLQEIVKLLNDPYRAAAEAKTADESSVGGPSGEAFSTPGKGEAAQPPLDFGWGGGADFAANMDDDFGSMGGGTIGGVLMTMMRGSDVEEDVVRWLEGGAEGRGKSWAGADHWRARGRPKDTEDHGAADAPPKPKRPRNAPFLLDFENLPDLSDPQYAPADDEREICLAPSALTTDAKTLLPEDLHYQPMWLARLFLRPNVVCIPRKVRVPAGTRGGSEAGPAFATQMDFGDAGDFWGDDDDDNGAGGSPFVGGADWNAPDGPEDEADGLVEQPRQVEKVDVNYARTSKQVDVKILKETLWTGLQCAPGQEEEDASEGSRKDGVSFRGLLEHIPADCAAAELPDISVHLCFICVLHLANEHGLAIAGTETMDELVIDKVPFA</sequence>
<gene>
    <name evidence="13" type="ORF">KFL_000390170</name>
</gene>
<dbReference type="AlphaFoldDB" id="A0A1Y1HTG4"/>
<dbReference type="GO" id="GO:0051301">
    <property type="term" value="P:cell division"/>
    <property type="evidence" value="ECO:0007669"/>
    <property type="project" value="UniProtKB-KW"/>
</dbReference>
<evidence type="ECO:0000256" key="11">
    <source>
        <dbReference type="PIRNR" id="PIRNR017126"/>
    </source>
</evidence>
<evidence type="ECO:0000256" key="6">
    <source>
        <dbReference type="ARBA" id="ARBA00022490"/>
    </source>
</evidence>
<comment type="similarity">
    <text evidence="3 11">Belongs to the CND2 (condensin subunit 2) family.</text>
</comment>
<dbReference type="PIRSF" id="PIRSF017126">
    <property type="entry name" value="Condensin_H"/>
    <property type="match status" value="1"/>
</dbReference>
<dbReference type="GO" id="GO:0005737">
    <property type="term" value="C:cytoplasm"/>
    <property type="evidence" value="ECO:0007669"/>
    <property type="project" value="UniProtKB-SubCell"/>
</dbReference>
<comment type="function">
    <text evidence="11">Regulatory subunit of the condensin complex, a complex required for conversion of interphase chromatin into mitotic-like condense chromosomes.</text>
</comment>